<feature type="signal peptide" evidence="1">
    <location>
        <begin position="1"/>
        <end position="23"/>
    </location>
</feature>
<protein>
    <submittedName>
        <fullName evidence="2">Uncharacterized protein</fullName>
    </submittedName>
</protein>
<organism evidence="2 3">
    <name type="scientific">Candidatus Thiodiazotropha taylori</name>
    <dbReference type="NCBI Taxonomy" id="2792791"/>
    <lineage>
        <taxon>Bacteria</taxon>
        <taxon>Pseudomonadati</taxon>
        <taxon>Pseudomonadota</taxon>
        <taxon>Gammaproteobacteria</taxon>
        <taxon>Chromatiales</taxon>
        <taxon>Sedimenticolaceae</taxon>
        <taxon>Candidatus Thiodiazotropha</taxon>
    </lineage>
</organism>
<gene>
    <name evidence="2" type="ORF">JAZ07_21835</name>
</gene>
<accession>A0A9E4N7P2</accession>
<evidence type="ECO:0000313" key="3">
    <source>
        <dbReference type="Proteomes" id="UP000886667"/>
    </source>
</evidence>
<name>A0A9E4N7P2_9GAMM</name>
<reference evidence="2" key="1">
    <citation type="journal article" date="2021" name="Proc. Natl. Acad. Sci. U.S.A.">
        <title>Global biogeography of chemosynthetic symbionts reveals both localized and globally distributed symbiont groups. .</title>
        <authorList>
            <person name="Osvatic J.T."/>
            <person name="Wilkins L.G.E."/>
            <person name="Leibrecht L."/>
            <person name="Leray M."/>
            <person name="Zauner S."/>
            <person name="Polzin J."/>
            <person name="Camacho Y."/>
            <person name="Gros O."/>
            <person name="van Gils J.A."/>
            <person name="Eisen J.A."/>
            <person name="Petersen J.M."/>
            <person name="Yuen B."/>
        </authorList>
    </citation>
    <scope>NUCLEOTIDE SEQUENCE</scope>
    <source>
        <strain evidence="2">MAGclacostrist064TRANS</strain>
    </source>
</reference>
<sequence length="166" mass="18416">MKRISRLLLLATLCTTYLSPAFAQQINQPSLESLKSTLKTASNDGLTLLSHSKSCFGKVTNEASFNQCVSAIPEKLKPDILKLFFSSTNLLNLRSESDKRLSYSQSNNQKIVDYLESAINSISTMLTCIDRSIDSNQLLRCIDRKQPASSTQQTSNRASGSLSEDW</sequence>
<keyword evidence="1" id="KW-0732">Signal</keyword>
<comment type="caution">
    <text evidence="2">The sequence shown here is derived from an EMBL/GenBank/DDBJ whole genome shotgun (WGS) entry which is preliminary data.</text>
</comment>
<proteinExistence type="predicted"/>
<dbReference type="Proteomes" id="UP000886667">
    <property type="component" value="Unassembled WGS sequence"/>
</dbReference>
<dbReference type="AlphaFoldDB" id="A0A9E4N7P2"/>
<feature type="chain" id="PRO_5038519375" evidence="1">
    <location>
        <begin position="24"/>
        <end position="166"/>
    </location>
</feature>
<evidence type="ECO:0000256" key="1">
    <source>
        <dbReference type="SAM" id="SignalP"/>
    </source>
</evidence>
<evidence type="ECO:0000313" key="2">
    <source>
        <dbReference type="EMBL" id="MCG7948986.1"/>
    </source>
</evidence>
<dbReference type="EMBL" id="JAEPCM010000833">
    <property type="protein sequence ID" value="MCG7948986.1"/>
    <property type="molecule type" value="Genomic_DNA"/>
</dbReference>